<dbReference type="Proteomes" id="UP000064137">
    <property type="component" value="Chromosome"/>
</dbReference>
<gene>
    <name evidence="2" type="ORF">APT59_09800</name>
</gene>
<dbReference type="EMBL" id="CP013987">
    <property type="protein sequence ID" value="ALZ84481.1"/>
    <property type="molecule type" value="Genomic_DNA"/>
</dbReference>
<proteinExistence type="predicted"/>
<name>A0A0U4P0P3_9PSED</name>
<keyword evidence="1" id="KW-0472">Membrane</keyword>
<protein>
    <submittedName>
        <fullName evidence="2">Uncharacterized protein</fullName>
    </submittedName>
</protein>
<keyword evidence="1" id="KW-0812">Transmembrane</keyword>
<sequence>MKDLTATIITIALMLSSFGAWVTHLYRCFTEEQWGFLIGGAIFFPVAIVHGVGVWFGFW</sequence>
<reference evidence="2 3" key="1">
    <citation type="submission" date="2016-01" db="EMBL/GenBank/DDBJ databases">
        <title>Annotation of Pseudomonas oryzihabitans USDA-ARS-USMARC-56511.</title>
        <authorList>
            <person name="Harhay G.P."/>
            <person name="Harhay D.M."/>
            <person name="Smith T.P.L."/>
            <person name="Bono J.L."/>
            <person name="Heaton M.P."/>
            <person name="Clawson M.L."/>
            <person name="Chitko-Mckown C.G."/>
            <person name="Capik S.F."/>
            <person name="DeDonder K.D."/>
            <person name="Apley M.D."/>
            <person name="Lubbers B.V."/>
            <person name="White B.J."/>
            <person name="Larson R.L."/>
        </authorList>
    </citation>
    <scope>NUCLEOTIDE SEQUENCE [LARGE SCALE GENOMIC DNA]</scope>
    <source>
        <strain evidence="2 3">USDA-ARS-USMARC-56511</strain>
    </source>
</reference>
<accession>A0A0U4P0P3</accession>
<keyword evidence="1" id="KW-1133">Transmembrane helix</keyword>
<dbReference type="OrthoDB" id="8266290at2"/>
<dbReference type="RefSeq" id="WP_059314673.1">
    <property type="nucleotide sequence ID" value="NZ_CP013987.1"/>
</dbReference>
<feature type="transmembrane region" description="Helical" evidence="1">
    <location>
        <begin position="35"/>
        <end position="58"/>
    </location>
</feature>
<evidence type="ECO:0000313" key="3">
    <source>
        <dbReference type="Proteomes" id="UP000064137"/>
    </source>
</evidence>
<evidence type="ECO:0000313" key="2">
    <source>
        <dbReference type="EMBL" id="ALZ84481.1"/>
    </source>
</evidence>
<evidence type="ECO:0000256" key="1">
    <source>
        <dbReference type="SAM" id="Phobius"/>
    </source>
</evidence>
<dbReference type="AlphaFoldDB" id="A0A0U4P0P3"/>
<organism evidence="2 3">
    <name type="scientific">Pseudomonas oryzihabitans</name>
    <dbReference type="NCBI Taxonomy" id="47885"/>
    <lineage>
        <taxon>Bacteria</taxon>
        <taxon>Pseudomonadati</taxon>
        <taxon>Pseudomonadota</taxon>
        <taxon>Gammaproteobacteria</taxon>
        <taxon>Pseudomonadales</taxon>
        <taxon>Pseudomonadaceae</taxon>
        <taxon>Pseudomonas</taxon>
    </lineage>
</organism>
<dbReference type="KEGG" id="por:APT59_09800"/>